<feature type="transmembrane region" description="Helical" evidence="1">
    <location>
        <begin position="45"/>
        <end position="61"/>
    </location>
</feature>
<feature type="transmembrane region" description="Helical" evidence="1">
    <location>
        <begin position="81"/>
        <end position="104"/>
    </location>
</feature>
<dbReference type="AlphaFoldDB" id="A0A221ST92"/>
<keyword evidence="1" id="KW-0472">Membrane</keyword>
<evidence type="ECO:0000256" key="1">
    <source>
        <dbReference type="SAM" id="Phobius"/>
    </source>
</evidence>
<proteinExistence type="predicted"/>
<evidence type="ECO:0000313" key="2">
    <source>
        <dbReference type="EMBL" id="ASN79851.1"/>
    </source>
</evidence>
<keyword evidence="1" id="KW-1133">Transmembrane helix</keyword>
<dbReference type="EMBL" id="CP021081">
    <property type="protein sequence ID" value="ASN79851.1"/>
    <property type="molecule type" value="Genomic_DNA"/>
</dbReference>
<evidence type="ECO:0000313" key="3">
    <source>
        <dbReference type="Proteomes" id="UP000259030"/>
    </source>
</evidence>
<dbReference type="KEGG" id="dfc:DFI_01480"/>
<feature type="transmembrane region" description="Helical" evidence="1">
    <location>
        <begin position="12"/>
        <end position="33"/>
    </location>
</feature>
<gene>
    <name evidence="2" type="ORF">DFI_01480</name>
</gene>
<keyword evidence="3" id="KW-1185">Reference proteome</keyword>
<organism evidence="2 3">
    <name type="scientific">Deinococcus ficus</name>
    <dbReference type="NCBI Taxonomy" id="317577"/>
    <lineage>
        <taxon>Bacteria</taxon>
        <taxon>Thermotogati</taxon>
        <taxon>Deinococcota</taxon>
        <taxon>Deinococci</taxon>
        <taxon>Deinococcales</taxon>
        <taxon>Deinococcaceae</taxon>
        <taxon>Deinococcus</taxon>
    </lineage>
</organism>
<sequence>MPPHVQNFLTPLLLFIVGPGLVYLISGVLWAHLSPLWRERTARGLHVYASFLLPVLLFTLWDTTTGPATHDPELAAQKTAMSLMTLLLWPVVALPFALLFTWLLSLRAEDRARL</sequence>
<protein>
    <submittedName>
        <fullName evidence="2">Uncharacterized protein</fullName>
    </submittedName>
</protein>
<dbReference type="RefSeq" id="WP_027463528.1">
    <property type="nucleotide sequence ID" value="NZ_CP021081.1"/>
</dbReference>
<reference evidence="2 3" key="1">
    <citation type="submission" date="2017-05" db="EMBL/GenBank/DDBJ databases">
        <title>The complete genome sequence of Deinococcus ficus isolated from the rhizosphere of the Ficus religiosa L. in Taiwan.</title>
        <authorList>
            <person name="Wu K.-M."/>
            <person name="Liao T.-L."/>
            <person name="Liu Y.-M."/>
            <person name="Young C.-C."/>
            <person name="Tsai S.-F."/>
        </authorList>
    </citation>
    <scope>NUCLEOTIDE SEQUENCE [LARGE SCALE GENOMIC DNA]</scope>
    <source>
        <strain evidence="2 3">CC-FR2-10</strain>
    </source>
</reference>
<keyword evidence="1" id="KW-0812">Transmembrane</keyword>
<accession>A0A221ST92</accession>
<dbReference type="Proteomes" id="UP000259030">
    <property type="component" value="Chromosome"/>
</dbReference>
<name>A0A221ST92_9DEIO</name>